<feature type="compositionally biased region" description="Low complexity" evidence="3">
    <location>
        <begin position="528"/>
        <end position="539"/>
    </location>
</feature>
<dbReference type="SMART" id="SM00297">
    <property type="entry name" value="BROMO"/>
    <property type="match status" value="1"/>
</dbReference>
<dbReference type="SUPFAM" id="SSF47370">
    <property type="entry name" value="Bromodomain"/>
    <property type="match status" value="1"/>
</dbReference>
<organism evidence="5 6">
    <name type="scientific">Clathrus columnatus</name>
    <dbReference type="NCBI Taxonomy" id="1419009"/>
    <lineage>
        <taxon>Eukaryota</taxon>
        <taxon>Fungi</taxon>
        <taxon>Dikarya</taxon>
        <taxon>Basidiomycota</taxon>
        <taxon>Agaricomycotina</taxon>
        <taxon>Agaricomycetes</taxon>
        <taxon>Phallomycetidae</taxon>
        <taxon>Phallales</taxon>
        <taxon>Clathraceae</taxon>
        <taxon>Clathrus</taxon>
    </lineage>
</organism>
<dbReference type="GO" id="GO:0046695">
    <property type="term" value="C:SLIK (SAGA-like) complex"/>
    <property type="evidence" value="ECO:0007669"/>
    <property type="project" value="InterPro"/>
</dbReference>
<feature type="compositionally biased region" description="Polar residues" evidence="3">
    <location>
        <begin position="381"/>
        <end position="391"/>
    </location>
</feature>
<keyword evidence="6" id="KW-1185">Reference proteome</keyword>
<feature type="compositionally biased region" description="Low complexity" evidence="3">
    <location>
        <begin position="899"/>
        <end position="915"/>
    </location>
</feature>
<evidence type="ECO:0000259" key="4">
    <source>
        <dbReference type="PROSITE" id="PS50014"/>
    </source>
</evidence>
<protein>
    <recommendedName>
        <fullName evidence="4">Bromo domain-containing protein</fullName>
    </recommendedName>
</protein>
<dbReference type="Pfam" id="PF00439">
    <property type="entry name" value="Bromodomain"/>
    <property type="match status" value="1"/>
</dbReference>
<feature type="region of interest" description="Disordered" evidence="3">
    <location>
        <begin position="16"/>
        <end position="59"/>
    </location>
</feature>
<feature type="compositionally biased region" description="Polar residues" evidence="3">
    <location>
        <begin position="870"/>
        <end position="890"/>
    </location>
</feature>
<evidence type="ECO:0000313" key="6">
    <source>
        <dbReference type="Proteomes" id="UP001050691"/>
    </source>
</evidence>
<feature type="region of interest" description="Disordered" evidence="3">
    <location>
        <begin position="655"/>
        <end position="676"/>
    </location>
</feature>
<dbReference type="GO" id="GO:0006357">
    <property type="term" value="P:regulation of transcription by RNA polymerase II"/>
    <property type="evidence" value="ECO:0007669"/>
    <property type="project" value="TreeGrafter"/>
</dbReference>
<dbReference type="PANTHER" id="PTHR47343:SF1">
    <property type="entry name" value="TRANSCRIPTIONAL ACTIVATOR SPT7"/>
    <property type="match status" value="1"/>
</dbReference>
<dbReference type="InterPro" id="IPR037782">
    <property type="entry name" value="Spt7"/>
</dbReference>
<accession>A0AAV5A2X0</accession>
<dbReference type="Proteomes" id="UP001050691">
    <property type="component" value="Unassembled WGS sequence"/>
</dbReference>
<dbReference type="GO" id="GO:0006325">
    <property type="term" value="P:chromatin organization"/>
    <property type="evidence" value="ECO:0007669"/>
    <property type="project" value="UniProtKB-ARBA"/>
</dbReference>
<evidence type="ECO:0000256" key="1">
    <source>
        <dbReference type="ARBA" id="ARBA00023117"/>
    </source>
</evidence>
<dbReference type="InterPro" id="IPR018359">
    <property type="entry name" value="Bromodomain_CS"/>
</dbReference>
<dbReference type="PRINTS" id="PR00503">
    <property type="entry name" value="BROMODOMAIN"/>
</dbReference>
<evidence type="ECO:0000256" key="3">
    <source>
        <dbReference type="SAM" id="MobiDB-lite"/>
    </source>
</evidence>
<dbReference type="PROSITE" id="PS50014">
    <property type="entry name" value="BROMODOMAIN_2"/>
    <property type="match status" value="1"/>
</dbReference>
<evidence type="ECO:0000256" key="2">
    <source>
        <dbReference type="PROSITE-ProRule" id="PRU00035"/>
    </source>
</evidence>
<evidence type="ECO:0000313" key="5">
    <source>
        <dbReference type="EMBL" id="GJJ08595.1"/>
    </source>
</evidence>
<dbReference type="GO" id="GO:0005198">
    <property type="term" value="F:structural molecule activity"/>
    <property type="evidence" value="ECO:0007669"/>
    <property type="project" value="TreeGrafter"/>
</dbReference>
<dbReference type="PROSITE" id="PS00633">
    <property type="entry name" value="BROMODOMAIN_1"/>
    <property type="match status" value="1"/>
</dbReference>
<feature type="region of interest" description="Disordered" evidence="3">
    <location>
        <begin position="381"/>
        <end position="428"/>
    </location>
</feature>
<dbReference type="Gene3D" id="1.20.920.10">
    <property type="entry name" value="Bromodomain-like"/>
    <property type="match status" value="1"/>
</dbReference>
<name>A0AAV5A2X0_9AGAM</name>
<comment type="caution">
    <text evidence="5">The sequence shown here is derived from an EMBL/GenBank/DDBJ whole genome shotgun (WGS) entry which is preliminary data.</text>
</comment>
<feature type="region of interest" description="Disordered" evidence="3">
    <location>
        <begin position="870"/>
        <end position="917"/>
    </location>
</feature>
<gene>
    <name evidence="5" type="ORF">Clacol_002814</name>
</gene>
<dbReference type="PANTHER" id="PTHR47343">
    <property type="entry name" value="TRANSCRIPTIONAL ACTIVATOR SPT7"/>
    <property type="match status" value="1"/>
</dbReference>
<dbReference type="InterPro" id="IPR036427">
    <property type="entry name" value="Bromodomain-like_sf"/>
</dbReference>
<sequence>MVDHFLTDEDGSSLYGHDNRSILSASTSSRVTLNGPRQRPKGPRTSDISRSSLVERPGLPLSPLAKEIPVVQEEVFFIPSPAPSLSLNRDNFSLATSPKPRRSSLTRFSFRRSKLKPNVEDAFIGEDPFGSTPHPSVRQWNAGTHSNQQAKALADDVNVSTQIKKSLSLVTPVSQKNKTDQEALVPLKSKRSFFRRMADKFTRTQSPTHLSAPQPQIALFKDIKEQAFLTYTEYPTTYPSPQLPTPASSVQPSSPVLPSLLVVHPDELSSIYDHDVSVTRNSSFVKSPESVSMQALPVIPVEEKIVNNITYIQSAPSTSPRNVVNTNSFLYPVHSPSTSWQPITPISPSKVTDNHLTMRSLHKPPSNDSIPKFLDISNPNSYSKQQTTSIRSIPITYDPPPPDRQKSTSIRSRQYSPSAGFNSNIQLPRKDNNSVELHRHDIHEDPQTLVNLDKVMFEKELARERERKLIRREEKNRLADHEKQSLENSSPIHDLAMSMSPAKRKSKRQSNISLNNFDGQSTRNRILPSKPNSAPNPSSGLKRGPGFSLSLETNFNVNTSHRLYPDILYTVDHTTGSLSSLPDIHSPGRRSLPTQPLAGSLPRSMNEYPHQEYVENGRDKVSQWLVSTTKTNESNESPITNRDINYERIEEAKRYKGKGKGKAPDRGNYNVENHTRTSLPDADLKLLLSSVSNIRSQDAKAADSFYASLESVLLELRTVTPDSRDAEAFLKPVSRSDYPDYYEIIKQPMDMGTMLKHVKSRKYKTKQEFADDLNLIWKNCFKYNSGPVSDSHRLCMTTRYLSLHEEHVLRGCATRLSRKTEHLLAHVSDRPDNITISGLPTPSAPLSTGSFYEPFPKASKVNGNVNGTLFSGGHMSSSEPVTPQADLTPNTPGPSYLKSPHSASGQSSQSYISFQDQPALVRTPSTMDLFRELDREMVFSLETLSSTDIDVMAASGKGKGRDFLLEKLQRFIDGGSEIAQTHPDETEMLDDSTPGWNLKRKRLISASDHRKRLRLAESAHLSKESSEIGELLDMWWNAVDNDTLLMGGIPSLAQHTAIESQSSRNAKHFLTVEHPHKKNRRKERDRYNKEKSLLTLMNRNIATLFRIRRTHSKFVSLGVNTDPNNQTTSILVEPPSDLEVDKESILHETGWTIKGEIDQCSADDCLRWMIGKILQHAGFQGGISEIQDLERYIKDDIIRYGVRLTELEKKLVGAYREVTSVDEEDMFEGDEEADIFLSGGVVDYLGNAEDFLGLRELGIEAEFGLKSLSIPKRLWKGKGSGEDRTIADRQVSFIYACSTSDKHFDSAHTGLPSLPYPPPPSFIPLEASKVNSQIGLLAKFYQTRFVSLASSTHTLPPSIETSLSVHNALKDASQLSASFSHVLPSLVLPDDPPNPVRCKLGPLGQVVHVNASTTTGKKKGKGKETIGESQAELEATVRKENRKKKPLSDSMEEAIENNIMTAEVNGTGPKKKFKSTGGKKSVNGNSKPTLDVPPAIVASA</sequence>
<dbReference type="InterPro" id="IPR001487">
    <property type="entry name" value="Bromodomain"/>
</dbReference>
<proteinExistence type="predicted"/>
<dbReference type="EMBL" id="BPWL01000003">
    <property type="protein sequence ID" value="GJJ08595.1"/>
    <property type="molecule type" value="Genomic_DNA"/>
</dbReference>
<keyword evidence="1 2" id="KW-0103">Bromodomain</keyword>
<feature type="compositionally biased region" description="Polar residues" evidence="3">
    <location>
        <begin position="407"/>
        <end position="426"/>
    </location>
</feature>
<feature type="domain" description="Bromo" evidence="4">
    <location>
        <begin position="721"/>
        <end position="784"/>
    </location>
</feature>
<feature type="compositionally biased region" description="Basic and acidic residues" evidence="3">
    <location>
        <begin position="474"/>
        <end position="485"/>
    </location>
</feature>
<reference evidence="5" key="1">
    <citation type="submission" date="2021-10" db="EMBL/GenBank/DDBJ databases">
        <title>De novo Genome Assembly of Clathrus columnatus (Basidiomycota, Fungi) Using Illumina and Nanopore Sequence Data.</title>
        <authorList>
            <person name="Ogiso-Tanaka E."/>
            <person name="Itagaki H."/>
            <person name="Hosoya T."/>
            <person name="Hosaka K."/>
        </authorList>
    </citation>
    <scope>NUCLEOTIDE SEQUENCE</scope>
    <source>
        <strain evidence="5">MO-923</strain>
    </source>
</reference>
<feature type="region of interest" description="Disordered" evidence="3">
    <location>
        <begin position="474"/>
        <end position="545"/>
    </location>
</feature>
<feature type="compositionally biased region" description="Polar residues" evidence="3">
    <location>
        <begin position="509"/>
        <end position="524"/>
    </location>
</feature>
<dbReference type="GO" id="GO:0000124">
    <property type="term" value="C:SAGA complex"/>
    <property type="evidence" value="ECO:0007669"/>
    <property type="project" value="InterPro"/>
</dbReference>
<feature type="region of interest" description="Disordered" evidence="3">
    <location>
        <begin position="1460"/>
        <end position="1500"/>
    </location>
</feature>
<feature type="compositionally biased region" description="Polar residues" evidence="3">
    <location>
        <begin position="21"/>
        <end position="32"/>
    </location>
</feature>